<keyword evidence="2" id="KW-1185">Reference proteome</keyword>
<dbReference type="InterPro" id="IPR014056">
    <property type="entry name" value="TypeIITA-like_toxin_pred"/>
</dbReference>
<gene>
    <name evidence="1" type="ORF">LuPra_00586</name>
</gene>
<dbReference type="OrthoDB" id="9800258at2"/>
<sequence>MKVRVREFVTAGGAAPYREWLLEFDRVTPARIQARVLRFEDANFGDVRSVGGGVLEARVMFGAGYRIYFGRHRVALVLLLVGGSKASQTRDIRLAQVYWREYLGGK</sequence>
<dbReference type="PIRSF" id="PIRSF028744">
    <property type="entry name" value="Addict_mod_HI1419"/>
    <property type="match status" value="1"/>
</dbReference>
<dbReference type="PANTHER" id="PTHR41791:SF1">
    <property type="entry name" value="SSL7039 PROTEIN"/>
    <property type="match status" value="1"/>
</dbReference>
<dbReference type="NCBIfam" id="TIGR02683">
    <property type="entry name" value="upstrm_HI1419"/>
    <property type="match status" value="1"/>
</dbReference>
<dbReference type="Proteomes" id="UP000076079">
    <property type="component" value="Chromosome"/>
</dbReference>
<name>A0A143PGN2_LUTPR</name>
<dbReference type="KEGG" id="abac:LuPra_00586"/>
<dbReference type="RefSeq" id="WP_110169366.1">
    <property type="nucleotide sequence ID" value="NZ_CP015136.1"/>
</dbReference>
<organism evidence="1 2">
    <name type="scientific">Luteitalea pratensis</name>
    <dbReference type="NCBI Taxonomy" id="1855912"/>
    <lineage>
        <taxon>Bacteria</taxon>
        <taxon>Pseudomonadati</taxon>
        <taxon>Acidobacteriota</taxon>
        <taxon>Vicinamibacteria</taxon>
        <taxon>Vicinamibacterales</taxon>
        <taxon>Vicinamibacteraceae</taxon>
        <taxon>Luteitalea</taxon>
    </lineage>
</organism>
<dbReference type="STRING" id="1855912.LuPra_00586"/>
<reference evidence="1 2" key="1">
    <citation type="journal article" date="2016" name="Genome Announc.">
        <title>First Complete Genome Sequence of a Subdivision 6 Acidobacterium Strain.</title>
        <authorList>
            <person name="Huang S."/>
            <person name="Vieira S."/>
            <person name="Bunk B."/>
            <person name="Riedel T."/>
            <person name="Sproer C."/>
            <person name="Overmann J."/>
        </authorList>
    </citation>
    <scope>NUCLEOTIDE SEQUENCE [LARGE SCALE GENOMIC DNA]</scope>
    <source>
        <strain evidence="2">DSM 100886 HEG_-6_39</strain>
    </source>
</reference>
<protein>
    <submittedName>
        <fullName evidence="1">Putative addiction module killer protein</fullName>
    </submittedName>
</protein>
<evidence type="ECO:0000313" key="1">
    <source>
        <dbReference type="EMBL" id="AMY07413.1"/>
    </source>
</evidence>
<dbReference type="PANTHER" id="PTHR41791">
    <property type="entry name" value="SSL7039 PROTEIN"/>
    <property type="match status" value="1"/>
</dbReference>
<dbReference type="EMBL" id="CP015136">
    <property type="protein sequence ID" value="AMY07413.1"/>
    <property type="molecule type" value="Genomic_DNA"/>
</dbReference>
<evidence type="ECO:0000313" key="2">
    <source>
        <dbReference type="Proteomes" id="UP000076079"/>
    </source>
</evidence>
<dbReference type="AlphaFoldDB" id="A0A143PGN2"/>
<proteinExistence type="predicted"/>
<reference evidence="2" key="2">
    <citation type="submission" date="2016-04" db="EMBL/GenBank/DDBJ databases">
        <title>First Complete Genome Sequence of a Subdivision 6 Acidobacterium.</title>
        <authorList>
            <person name="Huang S."/>
            <person name="Vieira S."/>
            <person name="Bunk B."/>
            <person name="Riedel T."/>
            <person name="Sproeer C."/>
            <person name="Overmann J."/>
        </authorList>
    </citation>
    <scope>NUCLEOTIDE SEQUENCE [LARGE SCALE GENOMIC DNA]</scope>
    <source>
        <strain evidence="2">DSM 100886 HEG_-6_39</strain>
    </source>
</reference>
<accession>A0A143PGN2</accession>